<evidence type="ECO:0000313" key="2">
    <source>
        <dbReference type="EnsemblPlants" id="TuG1812G0700005676.01.T01.cds276770"/>
    </source>
</evidence>
<reference evidence="2" key="2">
    <citation type="submission" date="2018-03" db="EMBL/GenBank/DDBJ databases">
        <title>The Triticum urartu genome reveals the dynamic nature of wheat genome evolution.</title>
        <authorList>
            <person name="Ling H."/>
            <person name="Ma B."/>
            <person name="Shi X."/>
            <person name="Liu H."/>
            <person name="Dong L."/>
            <person name="Sun H."/>
            <person name="Cao Y."/>
            <person name="Gao Q."/>
            <person name="Zheng S."/>
            <person name="Li Y."/>
            <person name="Yu Y."/>
            <person name="Du H."/>
            <person name="Qi M."/>
            <person name="Li Y."/>
            <person name="Yu H."/>
            <person name="Cui Y."/>
            <person name="Wang N."/>
            <person name="Chen C."/>
            <person name="Wu H."/>
            <person name="Zhao Y."/>
            <person name="Zhang J."/>
            <person name="Li Y."/>
            <person name="Zhou W."/>
            <person name="Zhang B."/>
            <person name="Hu W."/>
            <person name="Eijk M."/>
            <person name="Tang J."/>
            <person name="Witsenboer H."/>
            <person name="Zhao S."/>
            <person name="Li Z."/>
            <person name="Zhang A."/>
            <person name="Wang D."/>
            <person name="Liang C."/>
        </authorList>
    </citation>
    <scope>NUCLEOTIDE SEQUENCE [LARGE SCALE GENOMIC DNA]</scope>
    <source>
        <strain evidence="2">cv. G1812</strain>
    </source>
</reference>
<feature type="compositionally biased region" description="Polar residues" evidence="1">
    <location>
        <begin position="19"/>
        <end position="30"/>
    </location>
</feature>
<accession>A0A8R7RAN8</accession>
<evidence type="ECO:0000256" key="1">
    <source>
        <dbReference type="SAM" id="MobiDB-lite"/>
    </source>
</evidence>
<sequence length="169" mass="19468">MSCDLFHHLLLHIYEATTSRGKQTSEQPANEESSTSTSHTENPVFAHNRKILPTFQFTPKSFGMTTFTKIIFPAYLSGTIFQPLNLGGPHHSCKHCGALFWYEERLRRERHTPDPTYNLCCKGGKVYLQPYDPPPQPLLDLLTSQDRTLSSHFFKHIRQYNTMFAMTSM</sequence>
<name>A0A8R7RAN8_TRIUA</name>
<reference evidence="3" key="1">
    <citation type="journal article" date="2013" name="Nature">
        <title>Draft genome of the wheat A-genome progenitor Triticum urartu.</title>
        <authorList>
            <person name="Ling H.Q."/>
            <person name="Zhao S."/>
            <person name="Liu D."/>
            <person name="Wang J."/>
            <person name="Sun H."/>
            <person name="Zhang C."/>
            <person name="Fan H."/>
            <person name="Li D."/>
            <person name="Dong L."/>
            <person name="Tao Y."/>
            <person name="Gao C."/>
            <person name="Wu H."/>
            <person name="Li Y."/>
            <person name="Cui Y."/>
            <person name="Guo X."/>
            <person name="Zheng S."/>
            <person name="Wang B."/>
            <person name="Yu K."/>
            <person name="Liang Q."/>
            <person name="Yang W."/>
            <person name="Lou X."/>
            <person name="Chen J."/>
            <person name="Feng M."/>
            <person name="Jian J."/>
            <person name="Zhang X."/>
            <person name="Luo G."/>
            <person name="Jiang Y."/>
            <person name="Liu J."/>
            <person name="Wang Z."/>
            <person name="Sha Y."/>
            <person name="Zhang B."/>
            <person name="Wu H."/>
            <person name="Tang D."/>
            <person name="Shen Q."/>
            <person name="Xue P."/>
            <person name="Zou S."/>
            <person name="Wang X."/>
            <person name="Liu X."/>
            <person name="Wang F."/>
            <person name="Yang Y."/>
            <person name="An X."/>
            <person name="Dong Z."/>
            <person name="Zhang K."/>
            <person name="Zhang X."/>
            <person name="Luo M.C."/>
            <person name="Dvorak J."/>
            <person name="Tong Y."/>
            <person name="Wang J."/>
            <person name="Yang H."/>
            <person name="Li Z."/>
            <person name="Wang D."/>
            <person name="Zhang A."/>
            <person name="Wang J."/>
        </authorList>
    </citation>
    <scope>NUCLEOTIDE SEQUENCE</scope>
    <source>
        <strain evidence="3">cv. G1812</strain>
    </source>
</reference>
<organism evidence="2 3">
    <name type="scientific">Triticum urartu</name>
    <name type="common">Red wild einkorn</name>
    <name type="synonym">Crithodium urartu</name>
    <dbReference type="NCBI Taxonomy" id="4572"/>
    <lineage>
        <taxon>Eukaryota</taxon>
        <taxon>Viridiplantae</taxon>
        <taxon>Streptophyta</taxon>
        <taxon>Embryophyta</taxon>
        <taxon>Tracheophyta</taxon>
        <taxon>Spermatophyta</taxon>
        <taxon>Magnoliopsida</taxon>
        <taxon>Liliopsida</taxon>
        <taxon>Poales</taxon>
        <taxon>Poaceae</taxon>
        <taxon>BOP clade</taxon>
        <taxon>Pooideae</taxon>
        <taxon>Triticodae</taxon>
        <taxon>Triticeae</taxon>
        <taxon>Triticinae</taxon>
        <taxon>Triticum</taxon>
    </lineage>
</organism>
<dbReference type="Proteomes" id="UP000015106">
    <property type="component" value="Chromosome 7"/>
</dbReference>
<dbReference type="Gramene" id="TuG1812G0700005676.01.T01">
    <property type="protein sequence ID" value="TuG1812G0700005676.01.T01.cds276770"/>
    <property type="gene ID" value="TuG1812G0700005676.01"/>
</dbReference>
<feature type="compositionally biased region" description="Low complexity" evidence="1">
    <location>
        <begin position="31"/>
        <end position="41"/>
    </location>
</feature>
<protein>
    <submittedName>
        <fullName evidence="2">Uncharacterized protein</fullName>
    </submittedName>
</protein>
<evidence type="ECO:0000313" key="3">
    <source>
        <dbReference type="Proteomes" id="UP000015106"/>
    </source>
</evidence>
<proteinExistence type="predicted"/>
<feature type="region of interest" description="Disordered" evidence="1">
    <location>
        <begin position="19"/>
        <end position="43"/>
    </location>
</feature>
<dbReference type="EnsemblPlants" id="TuG1812G0700005676.01.T01">
    <property type="protein sequence ID" value="TuG1812G0700005676.01.T01.cds276770"/>
    <property type="gene ID" value="TuG1812G0700005676.01"/>
</dbReference>
<dbReference type="AlphaFoldDB" id="A0A8R7RAN8"/>
<reference evidence="2" key="3">
    <citation type="submission" date="2022-06" db="UniProtKB">
        <authorList>
            <consortium name="EnsemblPlants"/>
        </authorList>
    </citation>
    <scope>IDENTIFICATION</scope>
</reference>
<keyword evidence="3" id="KW-1185">Reference proteome</keyword>